<protein>
    <submittedName>
        <fullName evidence="2">EDD domain protein, DegV family</fullName>
    </submittedName>
</protein>
<dbReference type="PROSITE" id="PS51482">
    <property type="entry name" value="DEGV"/>
    <property type="match status" value="1"/>
</dbReference>
<dbReference type="PANTHER" id="PTHR33434:SF2">
    <property type="entry name" value="FATTY ACID-BINDING PROTEIN TM_1468"/>
    <property type="match status" value="1"/>
</dbReference>
<dbReference type="AlphaFoldDB" id="A0A1H9N5L2"/>
<name>A0A1H9N5L2_9ACTN</name>
<organism evidence="2 3">
    <name type="scientific">Parafannyhessea umbonata</name>
    <dbReference type="NCBI Taxonomy" id="604330"/>
    <lineage>
        <taxon>Bacteria</taxon>
        <taxon>Bacillati</taxon>
        <taxon>Actinomycetota</taxon>
        <taxon>Coriobacteriia</taxon>
        <taxon>Coriobacteriales</taxon>
        <taxon>Atopobiaceae</taxon>
        <taxon>Parafannyhessea</taxon>
    </lineage>
</organism>
<proteinExistence type="predicted"/>
<dbReference type="Proteomes" id="UP000199128">
    <property type="component" value="Unassembled WGS sequence"/>
</dbReference>
<reference evidence="3" key="1">
    <citation type="submission" date="2016-10" db="EMBL/GenBank/DDBJ databases">
        <authorList>
            <person name="Varghese N."/>
            <person name="Submissions S."/>
        </authorList>
    </citation>
    <scope>NUCLEOTIDE SEQUENCE [LARGE SCALE GENOMIC DNA]</scope>
    <source>
        <strain evidence="3">KHGC19</strain>
    </source>
</reference>
<evidence type="ECO:0000313" key="3">
    <source>
        <dbReference type="Proteomes" id="UP000199128"/>
    </source>
</evidence>
<accession>A0A1H9N5L2</accession>
<dbReference type="EMBL" id="FOGP01000001">
    <property type="protein sequence ID" value="SER30703.1"/>
    <property type="molecule type" value="Genomic_DNA"/>
</dbReference>
<dbReference type="InterPro" id="IPR003797">
    <property type="entry name" value="DegV"/>
</dbReference>
<dbReference type="Gene3D" id="3.30.1180.10">
    <property type="match status" value="1"/>
</dbReference>
<dbReference type="InterPro" id="IPR050270">
    <property type="entry name" value="DegV_domain_contain"/>
</dbReference>
<dbReference type="RefSeq" id="WP_091007440.1">
    <property type="nucleotide sequence ID" value="NZ_FOGP01000001.1"/>
</dbReference>
<evidence type="ECO:0000256" key="1">
    <source>
        <dbReference type="ARBA" id="ARBA00023121"/>
    </source>
</evidence>
<evidence type="ECO:0000313" key="2">
    <source>
        <dbReference type="EMBL" id="SER30703.1"/>
    </source>
</evidence>
<dbReference type="SUPFAM" id="SSF82549">
    <property type="entry name" value="DAK1/DegV-like"/>
    <property type="match status" value="1"/>
</dbReference>
<dbReference type="Gene3D" id="2.20.28.50">
    <property type="entry name" value="degv family protein"/>
    <property type="match status" value="1"/>
</dbReference>
<dbReference type="PANTHER" id="PTHR33434">
    <property type="entry name" value="DEGV DOMAIN-CONTAINING PROTEIN DR_1986-RELATED"/>
    <property type="match status" value="1"/>
</dbReference>
<dbReference type="Gene3D" id="3.40.50.10440">
    <property type="entry name" value="Dihydroxyacetone kinase, domain 1"/>
    <property type="match status" value="1"/>
</dbReference>
<dbReference type="GO" id="GO:0008289">
    <property type="term" value="F:lipid binding"/>
    <property type="evidence" value="ECO:0007669"/>
    <property type="project" value="UniProtKB-KW"/>
</dbReference>
<sequence length="295" mass="32388">MCDYILSCCSTADLTEGMLKAIDVECVYFNYEIDGIACKDDFGRTHTSSDLFSRMLAGSDVKTSQVSMGDYIEFWRPFLEQGKSVLHVTLSSGISGTYQSACMAAERCMKDYPGLKVVVVDSLAASSGYGLLVDKMAELRNGGMGIDELAAWAEEHRLEVQHWFFSTDLTFFIRGGRISKTAGFFGNMLKICPLMSVEADGSLAVKEKIRTKKKAAARVVELMEQLADGRLDYDKKVFISNSACLSDAEVVSELLEKKFAKIDGSVQHFDIGATIGCHTGPGTVAVFFWGDRRTA</sequence>
<dbReference type="NCBIfam" id="TIGR00762">
    <property type="entry name" value="DegV"/>
    <property type="match status" value="1"/>
</dbReference>
<gene>
    <name evidence="2" type="ORF">SAMN05216446_0176</name>
</gene>
<dbReference type="InterPro" id="IPR043168">
    <property type="entry name" value="DegV_C"/>
</dbReference>
<dbReference type="Pfam" id="PF02645">
    <property type="entry name" value="DegV"/>
    <property type="match status" value="1"/>
</dbReference>
<keyword evidence="1" id="KW-0446">Lipid-binding</keyword>